<feature type="signal peptide" evidence="1">
    <location>
        <begin position="1"/>
        <end position="25"/>
    </location>
</feature>
<comment type="caution">
    <text evidence="2">The sequence shown here is derived from an EMBL/GenBank/DDBJ whole genome shotgun (WGS) entry which is preliminary data.</text>
</comment>
<feature type="chain" id="PRO_5001721808" evidence="1">
    <location>
        <begin position="26"/>
        <end position="135"/>
    </location>
</feature>
<dbReference type="EMBL" id="CBSX010000230">
    <property type="protein sequence ID" value="CDH07877.1"/>
    <property type="molecule type" value="Genomic_DNA"/>
</dbReference>
<reference evidence="2" key="1">
    <citation type="submission" date="2013-07" db="EMBL/GenBank/DDBJ databases">
        <title>Sub-species coevolution in mutualistic symbiosis.</title>
        <authorList>
            <person name="Murfin K."/>
            <person name="Klassen J."/>
            <person name="Lee M."/>
            <person name="Forst S."/>
            <person name="Stock P."/>
            <person name="Goodrich-Blair H."/>
        </authorList>
    </citation>
    <scope>NUCLEOTIDE SEQUENCE [LARGE SCALE GENOMIC DNA]</scope>
    <source>
        <strain evidence="2">Oregonense</strain>
    </source>
</reference>
<evidence type="ECO:0000256" key="1">
    <source>
        <dbReference type="SAM" id="SignalP"/>
    </source>
</evidence>
<evidence type="ECO:0000313" key="2">
    <source>
        <dbReference type="EMBL" id="CDH07877.1"/>
    </source>
</evidence>
<protein>
    <submittedName>
        <fullName evidence="2">Uncharacterized protein</fullName>
    </submittedName>
</protein>
<organism evidence="2">
    <name type="scientific">Xenorhabdus bovienii str. oregonense</name>
    <dbReference type="NCBI Taxonomy" id="1398202"/>
    <lineage>
        <taxon>Bacteria</taxon>
        <taxon>Pseudomonadati</taxon>
        <taxon>Pseudomonadota</taxon>
        <taxon>Gammaproteobacteria</taxon>
        <taxon>Enterobacterales</taxon>
        <taxon>Morganellaceae</taxon>
        <taxon>Xenorhabdus</taxon>
    </lineage>
</organism>
<dbReference type="RefSeq" id="WP_038253408.1">
    <property type="nucleotide sequence ID" value="NZ_CAWLUU010000059.1"/>
</dbReference>
<sequence>MRDKLKKLIPIVTLFLFFISSITKASSVEDSLRCNSSEQFTGYITGVAMGYYVGAGDTNTRITIMFKKENEKNKPGTALMLRKDYGSDGGPGFLALAQTAMLTGQKININCNGSWVDGIWIGEGADASGVKKGLP</sequence>
<accession>A0A077P060</accession>
<name>A0A077P060_XENBV</name>
<dbReference type="AlphaFoldDB" id="A0A077P060"/>
<gene>
    <name evidence="2" type="ORF">XBO1_630004</name>
</gene>
<dbReference type="Proteomes" id="UP000028483">
    <property type="component" value="Unassembled WGS sequence"/>
</dbReference>
<dbReference type="HOGENOM" id="CLU_1884965_0_0_6"/>
<proteinExistence type="predicted"/>
<keyword evidence="1" id="KW-0732">Signal</keyword>